<dbReference type="InterPro" id="IPR050134">
    <property type="entry name" value="NAD-dep_sirtuin_deacylases"/>
</dbReference>
<gene>
    <name evidence="3" type="primary">cobB</name>
    <name evidence="6" type="ORF">LQ318_00015</name>
</gene>
<dbReference type="InterPro" id="IPR029035">
    <property type="entry name" value="DHS-like_NAD/FAD-binding_dom"/>
</dbReference>
<dbReference type="CDD" id="cd01412">
    <property type="entry name" value="SIRT5_Af1_CobB"/>
    <property type="match status" value="1"/>
</dbReference>
<dbReference type="InterPro" id="IPR026590">
    <property type="entry name" value="Ssirtuin_cat_dom"/>
</dbReference>
<evidence type="ECO:0000256" key="4">
    <source>
        <dbReference type="PROSITE-ProRule" id="PRU00236"/>
    </source>
</evidence>
<dbReference type="PANTHER" id="PTHR11085">
    <property type="entry name" value="NAD-DEPENDENT PROTEIN DEACYLASE SIRTUIN-5, MITOCHONDRIAL-RELATED"/>
    <property type="match status" value="1"/>
</dbReference>
<dbReference type="SUPFAM" id="SSF52467">
    <property type="entry name" value="DHS-like NAD/FAD-binding domain"/>
    <property type="match status" value="1"/>
</dbReference>
<dbReference type="Gene3D" id="3.30.1600.10">
    <property type="entry name" value="SIR2/SIRT2 'Small Domain"/>
    <property type="match status" value="1"/>
</dbReference>
<organism evidence="6 7">
    <name type="scientific">Fodinibius salicampi</name>
    <dbReference type="NCBI Taxonomy" id="1920655"/>
    <lineage>
        <taxon>Bacteria</taxon>
        <taxon>Pseudomonadati</taxon>
        <taxon>Balneolota</taxon>
        <taxon>Balneolia</taxon>
        <taxon>Balneolales</taxon>
        <taxon>Balneolaceae</taxon>
        <taxon>Fodinibius</taxon>
    </lineage>
</organism>
<keyword evidence="2 3" id="KW-0520">NAD</keyword>
<comment type="catalytic activity">
    <reaction evidence="3">
        <text>N(6)-succinyl-L-lysyl-[protein] + NAD(+) + H2O = 2''-O-succinyl-ADP-D-ribose + nicotinamide + L-lysyl-[protein]</text>
        <dbReference type="Rhea" id="RHEA:47668"/>
        <dbReference type="Rhea" id="RHEA-COMP:9752"/>
        <dbReference type="Rhea" id="RHEA-COMP:11877"/>
        <dbReference type="ChEBI" id="CHEBI:15377"/>
        <dbReference type="ChEBI" id="CHEBI:17154"/>
        <dbReference type="ChEBI" id="CHEBI:29969"/>
        <dbReference type="ChEBI" id="CHEBI:57540"/>
        <dbReference type="ChEBI" id="CHEBI:87830"/>
        <dbReference type="ChEBI" id="CHEBI:87832"/>
    </reaction>
</comment>
<dbReference type="Proteomes" id="UP001207337">
    <property type="component" value="Unassembled WGS sequence"/>
</dbReference>
<protein>
    <recommendedName>
        <fullName evidence="3">NAD-dependent protein deacylase</fullName>
        <ecNumber evidence="3">2.3.1.286</ecNumber>
    </recommendedName>
    <alternativeName>
        <fullName evidence="3">Regulatory protein SIR2 homolog</fullName>
    </alternativeName>
</protein>
<evidence type="ECO:0000256" key="3">
    <source>
        <dbReference type="HAMAP-Rule" id="MF_01121"/>
    </source>
</evidence>
<keyword evidence="1" id="KW-0808">Transferase</keyword>
<feature type="binding site" evidence="3">
    <location>
        <begin position="86"/>
        <end position="89"/>
    </location>
    <ligand>
        <name>NAD(+)</name>
        <dbReference type="ChEBI" id="CHEBI:57540"/>
    </ligand>
</feature>
<feature type="binding site" evidence="3">
    <location>
        <position position="53"/>
    </location>
    <ligand>
        <name>substrate</name>
    </ligand>
</feature>
<comment type="domain">
    <text evidence="3">2 residues (Tyr-53 and Arg-56) present in a large hydrophobic pocket are probably involved in substrate specificity. They are important for desuccinylation activity, but dispensable for deacetylation activity.</text>
</comment>
<keyword evidence="3" id="KW-0963">Cytoplasm</keyword>
<feature type="active site" description="Proton acceptor" evidence="3">
    <location>
        <position position="104"/>
    </location>
</feature>
<dbReference type="PANTHER" id="PTHR11085:SF4">
    <property type="entry name" value="NAD-DEPENDENT PROTEIN DEACYLASE"/>
    <property type="match status" value="1"/>
</dbReference>
<evidence type="ECO:0000313" key="7">
    <source>
        <dbReference type="Proteomes" id="UP001207337"/>
    </source>
</evidence>
<dbReference type="Gene3D" id="3.40.50.1220">
    <property type="entry name" value="TPP-binding domain"/>
    <property type="match status" value="1"/>
</dbReference>
<comment type="catalytic activity">
    <reaction evidence="3">
        <text>N(6)-acetyl-L-lysyl-[protein] + NAD(+) + H2O = 2''-O-acetyl-ADP-D-ribose + nicotinamide + L-lysyl-[protein]</text>
        <dbReference type="Rhea" id="RHEA:43636"/>
        <dbReference type="Rhea" id="RHEA-COMP:9752"/>
        <dbReference type="Rhea" id="RHEA-COMP:10731"/>
        <dbReference type="ChEBI" id="CHEBI:15377"/>
        <dbReference type="ChEBI" id="CHEBI:17154"/>
        <dbReference type="ChEBI" id="CHEBI:29969"/>
        <dbReference type="ChEBI" id="CHEBI:57540"/>
        <dbReference type="ChEBI" id="CHEBI:61930"/>
        <dbReference type="ChEBI" id="CHEBI:83767"/>
        <dbReference type="EC" id="2.3.1.286"/>
    </reaction>
</comment>
<evidence type="ECO:0000256" key="1">
    <source>
        <dbReference type="ARBA" id="ARBA00022679"/>
    </source>
</evidence>
<dbReference type="Pfam" id="PF02146">
    <property type="entry name" value="SIR2"/>
    <property type="match status" value="1"/>
</dbReference>
<evidence type="ECO:0000256" key="2">
    <source>
        <dbReference type="ARBA" id="ARBA00023027"/>
    </source>
</evidence>
<feature type="binding site" evidence="3">
    <location>
        <position position="56"/>
    </location>
    <ligand>
        <name>substrate</name>
    </ligand>
</feature>
<comment type="similarity">
    <text evidence="3">Belongs to the sirtuin family. Class III subfamily.</text>
</comment>
<sequence length="228" mass="25118">MDEVVVLTGAGMSADSGLKTFRDSDGLWEGYDVRDVATVQAWQDNKEKVLDFYNKRRKQAFEADPNAGHKALAKLEESYEVTIITQNVDSLHERAGSENVVHLHGELSKVRSEKDRSLIYNIGGRPIEVGDAAEDGSQLRPHVVWFGEPVPKMEEAYSIISEADILIVIGTSLVVYPAAGLVDLADSDIPKYIIDPNNPELADYTGWKHIKKTAAVGTPELVDELLSL</sequence>
<comment type="caution">
    <text evidence="6">The sequence shown here is derived from an EMBL/GenBank/DDBJ whole genome shotgun (WGS) entry which is preliminary data.</text>
</comment>
<dbReference type="EMBL" id="JAJNDC010000001">
    <property type="protein sequence ID" value="MCW9711274.1"/>
    <property type="molecule type" value="Genomic_DNA"/>
</dbReference>
<dbReference type="InterPro" id="IPR003000">
    <property type="entry name" value="Sirtuin"/>
</dbReference>
<dbReference type="InterPro" id="IPR027546">
    <property type="entry name" value="Sirtuin_class_III"/>
</dbReference>
<comment type="caution">
    <text evidence="3 4">Lacks conserved residue(s) required for the propagation of feature annotation.</text>
</comment>
<comment type="function">
    <text evidence="3">NAD-dependent lysine deacetylase and desuccinylase that specifically removes acetyl and succinyl groups on target proteins. Modulates the activities of several proteins which are inactive in their acylated form.</text>
</comment>
<feature type="binding site" evidence="3">
    <location>
        <position position="214"/>
    </location>
    <ligand>
        <name>NAD(+)</name>
        <dbReference type="ChEBI" id="CHEBI:57540"/>
    </ligand>
</feature>
<proteinExistence type="inferred from homology"/>
<dbReference type="PROSITE" id="PS50305">
    <property type="entry name" value="SIRTUIN"/>
    <property type="match status" value="1"/>
</dbReference>
<feature type="binding site" evidence="3">
    <location>
        <begin position="9"/>
        <end position="28"/>
    </location>
    <ligand>
        <name>NAD(+)</name>
        <dbReference type="ChEBI" id="CHEBI:57540"/>
    </ligand>
</feature>
<dbReference type="RefSeq" id="WP_265786355.1">
    <property type="nucleotide sequence ID" value="NZ_BAABRS010000001.1"/>
</dbReference>
<accession>A0ABT3PTT8</accession>
<dbReference type="EC" id="2.3.1.286" evidence="3"/>
<reference evidence="6 7" key="1">
    <citation type="submission" date="2021-11" db="EMBL/GenBank/DDBJ databases">
        <title>Aliifidinibius sp. nov., a new bacterium isolated from saline soil.</title>
        <authorList>
            <person name="Galisteo C."/>
            <person name="De La Haba R."/>
            <person name="Sanchez-Porro C."/>
            <person name="Ventosa A."/>
        </authorList>
    </citation>
    <scope>NUCLEOTIDE SEQUENCE [LARGE SCALE GENOMIC DNA]</scope>
    <source>
        <strain evidence="6 7">KACC 190600</strain>
    </source>
</reference>
<dbReference type="InterPro" id="IPR026591">
    <property type="entry name" value="Sirtuin_cat_small_dom_sf"/>
</dbReference>
<feature type="domain" description="Deacetylase sirtuin-type" evidence="5">
    <location>
        <begin position="1"/>
        <end position="228"/>
    </location>
</feature>
<dbReference type="HAMAP" id="MF_01121">
    <property type="entry name" value="Sirtuin_ClassIII"/>
    <property type="match status" value="1"/>
</dbReference>
<comment type="subcellular location">
    <subcellularLocation>
        <location evidence="3">Cytoplasm</location>
    </subcellularLocation>
</comment>
<evidence type="ECO:0000313" key="6">
    <source>
        <dbReference type="EMBL" id="MCW9711274.1"/>
    </source>
</evidence>
<evidence type="ECO:0000259" key="5">
    <source>
        <dbReference type="PROSITE" id="PS50305"/>
    </source>
</evidence>
<name>A0ABT3PTT8_9BACT</name>
<feature type="binding site" evidence="3">
    <location>
        <begin position="170"/>
        <end position="172"/>
    </location>
    <ligand>
        <name>NAD(+)</name>
        <dbReference type="ChEBI" id="CHEBI:57540"/>
    </ligand>
</feature>
<keyword evidence="7" id="KW-1185">Reference proteome</keyword>